<organism evidence="1 2">
    <name type="scientific">Araneus ventricosus</name>
    <name type="common">Orbweaver spider</name>
    <name type="synonym">Epeira ventricosa</name>
    <dbReference type="NCBI Taxonomy" id="182803"/>
    <lineage>
        <taxon>Eukaryota</taxon>
        <taxon>Metazoa</taxon>
        <taxon>Ecdysozoa</taxon>
        <taxon>Arthropoda</taxon>
        <taxon>Chelicerata</taxon>
        <taxon>Arachnida</taxon>
        <taxon>Araneae</taxon>
        <taxon>Araneomorphae</taxon>
        <taxon>Entelegynae</taxon>
        <taxon>Araneoidea</taxon>
        <taxon>Araneidae</taxon>
        <taxon>Araneus</taxon>
    </lineage>
</organism>
<protein>
    <submittedName>
        <fullName evidence="1">Uncharacterized protein</fullName>
    </submittedName>
</protein>
<gene>
    <name evidence="1" type="ORF">AVEN_99409_1</name>
</gene>
<proteinExistence type="predicted"/>
<evidence type="ECO:0000313" key="2">
    <source>
        <dbReference type="Proteomes" id="UP000499080"/>
    </source>
</evidence>
<comment type="caution">
    <text evidence="1">The sequence shown here is derived from an EMBL/GenBank/DDBJ whole genome shotgun (WGS) entry which is preliminary data.</text>
</comment>
<keyword evidence="2" id="KW-1185">Reference proteome</keyword>
<accession>A0A4Y2SRI3</accession>
<dbReference type="Proteomes" id="UP000499080">
    <property type="component" value="Unassembled WGS sequence"/>
</dbReference>
<sequence length="98" mass="11171">MVVFLWHGPDLIPCDYDLFLKEKEPFRDLRYRTAIKIPKAIDLSLQTIGTSSGILRLSHRWKEFPHDAVLYSNGFGNLRRRAFAHAPGGVTFIKTGGK</sequence>
<dbReference type="AlphaFoldDB" id="A0A4Y2SRI3"/>
<reference evidence="1 2" key="1">
    <citation type="journal article" date="2019" name="Sci. Rep.">
        <title>Orb-weaving spider Araneus ventricosus genome elucidates the spidroin gene catalogue.</title>
        <authorList>
            <person name="Kono N."/>
            <person name="Nakamura H."/>
            <person name="Ohtoshi R."/>
            <person name="Moran D.A.P."/>
            <person name="Shinohara A."/>
            <person name="Yoshida Y."/>
            <person name="Fujiwara M."/>
            <person name="Mori M."/>
            <person name="Tomita M."/>
            <person name="Arakawa K."/>
        </authorList>
    </citation>
    <scope>NUCLEOTIDE SEQUENCE [LARGE SCALE GENOMIC DNA]</scope>
</reference>
<dbReference type="EMBL" id="BGPR01023153">
    <property type="protein sequence ID" value="GBN90100.1"/>
    <property type="molecule type" value="Genomic_DNA"/>
</dbReference>
<evidence type="ECO:0000313" key="1">
    <source>
        <dbReference type="EMBL" id="GBN90100.1"/>
    </source>
</evidence>
<name>A0A4Y2SRI3_ARAVE</name>